<dbReference type="InterPro" id="IPR050951">
    <property type="entry name" value="Retrovirus_Pol_polyprotein"/>
</dbReference>
<feature type="compositionally biased region" description="Acidic residues" evidence="10">
    <location>
        <begin position="15"/>
        <end position="26"/>
    </location>
</feature>
<evidence type="ECO:0000259" key="12">
    <source>
        <dbReference type="PROSITE" id="PS50994"/>
    </source>
</evidence>
<dbReference type="InterPro" id="IPR000477">
    <property type="entry name" value="RT_dom"/>
</dbReference>
<dbReference type="Gene3D" id="3.30.70.270">
    <property type="match status" value="2"/>
</dbReference>
<keyword evidence="8" id="KW-0511">Multifunctional enzyme</keyword>
<feature type="compositionally biased region" description="Polar residues" evidence="10">
    <location>
        <begin position="1"/>
        <end position="11"/>
    </location>
</feature>
<dbReference type="CDD" id="cd09273">
    <property type="entry name" value="RNase_HI_RT_Bel"/>
    <property type="match status" value="1"/>
</dbReference>
<evidence type="ECO:0000256" key="8">
    <source>
        <dbReference type="ARBA" id="ARBA00023268"/>
    </source>
</evidence>
<reference evidence="13" key="1">
    <citation type="journal article" date="2022" name="bioRxiv">
        <title>Sequencing and chromosome-scale assembly of the giantPleurodeles waltlgenome.</title>
        <authorList>
            <person name="Brown T."/>
            <person name="Elewa A."/>
            <person name="Iarovenko S."/>
            <person name="Subramanian E."/>
            <person name="Araus A.J."/>
            <person name="Petzold A."/>
            <person name="Susuki M."/>
            <person name="Suzuki K.-i.T."/>
            <person name="Hayashi T."/>
            <person name="Toyoda A."/>
            <person name="Oliveira C."/>
            <person name="Osipova E."/>
            <person name="Leigh N.D."/>
            <person name="Simon A."/>
            <person name="Yun M.H."/>
        </authorList>
    </citation>
    <scope>NUCLEOTIDE SEQUENCE</scope>
    <source>
        <strain evidence="13">20211129_DDA</strain>
        <tissue evidence="13">Liver</tissue>
    </source>
</reference>
<feature type="region of interest" description="Disordered" evidence="10">
    <location>
        <begin position="1"/>
        <end position="26"/>
    </location>
</feature>
<dbReference type="Pfam" id="PF17921">
    <property type="entry name" value="Integrase_H2C2"/>
    <property type="match status" value="1"/>
</dbReference>
<evidence type="ECO:0000313" key="14">
    <source>
        <dbReference type="Proteomes" id="UP001066276"/>
    </source>
</evidence>
<feature type="compositionally biased region" description="Basic and acidic residues" evidence="10">
    <location>
        <begin position="1052"/>
        <end position="1063"/>
    </location>
</feature>
<keyword evidence="3" id="KW-0808">Transferase</keyword>
<dbReference type="FunFam" id="3.30.70.270:FF:000020">
    <property type="entry name" value="Transposon Tf2-6 polyprotein-like Protein"/>
    <property type="match status" value="1"/>
</dbReference>
<dbReference type="InterPro" id="IPR012337">
    <property type="entry name" value="RNaseH-like_sf"/>
</dbReference>
<dbReference type="InterPro" id="IPR040643">
    <property type="entry name" value="MLVIN_C"/>
</dbReference>
<dbReference type="PROSITE" id="PS50879">
    <property type="entry name" value="RNASE_H_1"/>
    <property type="match status" value="1"/>
</dbReference>
<evidence type="ECO:0000256" key="7">
    <source>
        <dbReference type="ARBA" id="ARBA00022801"/>
    </source>
</evidence>
<dbReference type="Proteomes" id="UP001066276">
    <property type="component" value="Chromosome 7"/>
</dbReference>
<comment type="caution">
    <text evidence="13">The sequence shown here is derived from an EMBL/GenBank/DDBJ whole genome shotgun (WGS) entry which is preliminary data.</text>
</comment>
<dbReference type="EC" id="3.1.26.4" evidence="2"/>
<dbReference type="Pfam" id="PF17919">
    <property type="entry name" value="RT_RNaseH_2"/>
    <property type="match status" value="1"/>
</dbReference>
<keyword evidence="14" id="KW-1185">Reference proteome</keyword>
<dbReference type="InterPro" id="IPR002156">
    <property type="entry name" value="RNaseH_domain"/>
</dbReference>
<dbReference type="InterPro" id="IPR041588">
    <property type="entry name" value="Integrase_H2C2"/>
</dbReference>
<dbReference type="GO" id="GO:0016779">
    <property type="term" value="F:nucleotidyltransferase activity"/>
    <property type="evidence" value="ECO:0007669"/>
    <property type="project" value="UniProtKB-KW"/>
</dbReference>
<dbReference type="GO" id="GO:0004523">
    <property type="term" value="F:RNA-DNA hybrid ribonuclease activity"/>
    <property type="evidence" value="ECO:0007669"/>
    <property type="project" value="UniProtKB-EC"/>
</dbReference>
<evidence type="ECO:0000256" key="1">
    <source>
        <dbReference type="ARBA" id="ARBA00010879"/>
    </source>
</evidence>
<evidence type="ECO:0000256" key="2">
    <source>
        <dbReference type="ARBA" id="ARBA00012180"/>
    </source>
</evidence>
<dbReference type="Gene3D" id="2.30.30.850">
    <property type="match status" value="1"/>
</dbReference>
<dbReference type="GO" id="GO:0015074">
    <property type="term" value="P:DNA integration"/>
    <property type="evidence" value="ECO:0007669"/>
    <property type="project" value="InterPro"/>
</dbReference>
<evidence type="ECO:0000256" key="9">
    <source>
        <dbReference type="ARBA" id="ARBA00039658"/>
    </source>
</evidence>
<dbReference type="InterPro" id="IPR041577">
    <property type="entry name" value="RT_RNaseH_2"/>
</dbReference>
<dbReference type="Pfam" id="PF00075">
    <property type="entry name" value="RNase_H"/>
    <property type="match status" value="1"/>
</dbReference>
<evidence type="ECO:0000256" key="10">
    <source>
        <dbReference type="SAM" id="MobiDB-lite"/>
    </source>
</evidence>
<feature type="compositionally biased region" description="Acidic residues" evidence="10">
    <location>
        <begin position="1020"/>
        <end position="1051"/>
    </location>
</feature>
<feature type="domain" description="RNase H type-1" evidence="11">
    <location>
        <begin position="438"/>
        <end position="585"/>
    </location>
</feature>
<feature type="region of interest" description="Disordered" evidence="10">
    <location>
        <begin position="1007"/>
        <end position="1203"/>
    </location>
</feature>
<feature type="domain" description="Integrase catalytic" evidence="12">
    <location>
        <begin position="724"/>
        <end position="881"/>
    </location>
</feature>
<dbReference type="InterPro" id="IPR043128">
    <property type="entry name" value="Rev_trsase/Diguanyl_cyclase"/>
</dbReference>
<dbReference type="AlphaFoldDB" id="A0AAV7PBZ9"/>
<dbReference type="Pfam" id="PF18697">
    <property type="entry name" value="MLVIN_C"/>
    <property type="match status" value="1"/>
</dbReference>
<evidence type="ECO:0000256" key="6">
    <source>
        <dbReference type="ARBA" id="ARBA00022759"/>
    </source>
</evidence>
<accession>A0AAV7PBZ9</accession>
<dbReference type="GO" id="GO:0003676">
    <property type="term" value="F:nucleic acid binding"/>
    <property type="evidence" value="ECO:0007669"/>
    <property type="project" value="InterPro"/>
</dbReference>
<dbReference type="SUPFAM" id="SSF53098">
    <property type="entry name" value="Ribonuclease H-like"/>
    <property type="match status" value="2"/>
</dbReference>
<dbReference type="InterPro" id="IPR036397">
    <property type="entry name" value="RNaseH_sf"/>
</dbReference>
<dbReference type="EMBL" id="JANPWB010000011">
    <property type="protein sequence ID" value="KAJ1124961.1"/>
    <property type="molecule type" value="Genomic_DNA"/>
</dbReference>
<protein>
    <recommendedName>
        <fullName evidence="9">Gypsy retrotransposon integrase-like protein 1</fullName>
        <ecNumber evidence="2">3.1.26.4</ecNumber>
    </recommendedName>
</protein>
<dbReference type="Gene3D" id="3.30.420.10">
    <property type="entry name" value="Ribonuclease H-like superfamily/Ribonuclease H"/>
    <property type="match status" value="2"/>
</dbReference>
<dbReference type="Pfam" id="PF00665">
    <property type="entry name" value="rve"/>
    <property type="match status" value="1"/>
</dbReference>
<feature type="compositionally biased region" description="Basic and acidic residues" evidence="10">
    <location>
        <begin position="1175"/>
        <end position="1194"/>
    </location>
</feature>
<dbReference type="InterPro" id="IPR043502">
    <property type="entry name" value="DNA/RNA_pol_sf"/>
</dbReference>
<keyword evidence="6" id="KW-0255">Endonuclease</keyword>
<dbReference type="PROSITE" id="PS50994">
    <property type="entry name" value="INTEGRASE"/>
    <property type="match status" value="1"/>
</dbReference>
<dbReference type="Pfam" id="PF00078">
    <property type="entry name" value="RVT_1"/>
    <property type="match status" value="1"/>
</dbReference>
<evidence type="ECO:0000256" key="3">
    <source>
        <dbReference type="ARBA" id="ARBA00022679"/>
    </source>
</evidence>
<dbReference type="SUPFAM" id="SSF56672">
    <property type="entry name" value="DNA/RNA polymerases"/>
    <property type="match status" value="1"/>
</dbReference>
<organism evidence="13 14">
    <name type="scientific">Pleurodeles waltl</name>
    <name type="common">Iberian ribbed newt</name>
    <dbReference type="NCBI Taxonomy" id="8319"/>
    <lineage>
        <taxon>Eukaryota</taxon>
        <taxon>Metazoa</taxon>
        <taxon>Chordata</taxon>
        <taxon>Craniata</taxon>
        <taxon>Vertebrata</taxon>
        <taxon>Euteleostomi</taxon>
        <taxon>Amphibia</taxon>
        <taxon>Batrachia</taxon>
        <taxon>Caudata</taxon>
        <taxon>Salamandroidea</taxon>
        <taxon>Salamandridae</taxon>
        <taxon>Pleurodelinae</taxon>
        <taxon>Pleurodeles</taxon>
    </lineage>
</organism>
<name>A0AAV7PBZ9_PLEWA</name>
<dbReference type="Gene3D" id="1.10.340.70">
    <property type="match status" value="1"/>
</dbReference>
<feature type="compositionally biased region" description="Basic and acidic residues" evidence="10">
    <location>
        <begin position="1009"/>
        <end position="1019"/>
    </location>
</feature>
<evidence type="ECO:0000313" key="13">
    <source>
        <dbReference type="EMBL" id="KAJ1124961.1"/>
    </source>
</evidence>
<dbReference type="PANTHER" id="PTHR37984">
    <property type="entry name" value="PROTEIN CBG26694"/>
    <property type="match status" value="1"/>
</dbReference>
<evidence type="ECO:0000256" key="4">
    <source>
        <dbReference type="ARBA" id="ARBA00022695"/>
    </source>
</evidence>
<dbReference type="Gene3D" id="3.10.20.370">
    <property type="match status" value="1"/>
</dbReference>
<keyword evidence="5" id="KW-0540">Nuclease</keyword>
<proteinExistence type="inferred from homology"/>
<feature type="compositionally biased region" description="Basic and acidic residues" evidence="10">
    <location>
        <begin position="1070"/>
        <end position="1101"/>
    </location>
</feature>
<keyword evidence="7" id="KW-0378">Hydrolase</keyword>
<evidence type="ECO:0000256" key="5">
    <source>
        <dbReference type="ARBA" id="ARBA00022722"/>
    </source>
</evidence>
<gene>
    <name evidence="13" type="ORF">NDU88_003404</name>
</gene>
<evidence type="ECO:0000259" key="11">
    <source>
        <dbReference type="PROSITE" id="PS50879"/>
    </source>
</evidence>
<feature type="compositionally biased region" description="Basic and acidic residues" evidence="10">
    <location>
        <begin position="1147"/>
        <end position="1160"/>
    </location>
</feature>
<sequence length="1248" mass="138944">MCSNNGIRIQTSSAGEEEDSVEGDEMETVDEEYPLINLFPMITEEDIPAELRETVGKEVWDMTGKEVGLVKGVEPVKVTVKPNVTFPQNPQYHMAQDTLMKVAQLIDEFVKQGVLKEILKKDLEALELPFESTLVQYIDDLLIASKTESGCTADTIALLNHLGRNGHKVSPSKLQFCQKKVKYLGHQIEKGSRRIMKERITSVLQMSPPKTRREVRKFLGMVSYCRQWIPNFSTLAKTLLKLTQKDALNEIELKGDEMDAFIELKECMCRAPALGMPDYTKPFTLFCHERDACSLSVLTQAHGGINRPVAYFSATLDPVAAALPGCLRAVAAVGISLTQSEGIVMGHPLTVMVPHSVEILLTRSRTQHMTGARLTRYETIILGSPNVQLKRCTTLNPATLLPGENAEIENAEDVEHDCLQVTEFCTKPRPDIKDTKLDENDQIVFVDGSCLRDALGILKAGYAVCTVTGVLEASWLQGVYSAQVAELVALTRACQLSTLMKVTIYTDSQYGFGIVHDFGQLWSQRGFLTSSGSPVKNGERIRELLHAIQMPAEIAVVKCSAHTKGQDYVSLGNAYADQVARFCALNCILLRDEWNLISEPELEPAEAFALKVVDTMDELKALQNSVREDERVSWIKSQCTKRPDELWVSNEGKFVLPNGLLSQLARFYHGQAHLGRDAMIRLLKTDWFNPRFRQVAEAVCHRCVICQQMNPGKGTVVNVSHIGRAGGPFSRMQMDFIEMPVHGGLKYVLVIVCIFSHWIEAYPTRRNESLTVAKLLLRELIPRFGFPISLESDRGSHFNNEVIKLLCAALNIEQKLHCSYRPEASGLVEQMNGTLKSRMAKICASTNLKWPDALPLVLMSMRNTPDRKTGLSPHEILMGRAMRLPAVPANALLNITDDMVLDYCKGLADVVRSFSHQVEATTLSPIQGPGHTLKAGDWVVIKKHVRKSCLEPRWKGPFQVILATTTAVKCAGVPNWIHASHTKKVLCPTDEEVEALKLPVPDNKVLSAETERNRTRSEQAEIEEREIFSEDEATDSLGEDQGETSDSDEAAEGNKEPEAAESDKEPEESNGDKGLERGGEAGEPDQRRAFPEADGTEKENENLIDSPEGGDKAEQNETVQTSSEEIAGPSSGHSAKRKPSISPVKLRTREKLNDSEGPRVKEKRKVVSVVVPTSSEEKDLAKEESTREAESKRDAKLKRKRIPNRKYSGPEWAYAVNDDWTDEFVSLSLENEEEEIPIEKKSFMDTID</sequence>
<keyword evidence="4" id="KW-0548">Nucleotidyltransferase</keyword>
<dbReference type="PANTHER" id="PTHR37984:SF5">
    <property type="entry name" value="PROTEIN NYNRIN-LIKE"/>
    <property type="match status" value="1"/>
</dbReference>
<comment type="similarity">
    <text evidence="1">Belongs to the beta type-B retroviral polymerase family. HERV class-II K(HML-2) pol subfamily.</text>
</comment>
<dbReference type="InterPro" id="IPR001584">
    <property type="entry name" value="Integrase_cat-core"/>
</dbReference>